<feature type="compositionally biased region" description="Pro residues" evidence="2">
    <location>
        <begin position="329"/>
        <end position="340"/>
    </location>
</feature>
<keyword evidence="3" id="KW-0472">Membrane</keyword>
<dbReference type="InterPro" id="IPR000163">
    <property type="entry name" value="Prohibitin"/>
</dbReference>
<evidence type="ECO:0000256" key="1">
    <source>
        <dbReference type="ARBA" id="ARBA00004167"/>
    </source>
</evidence>
<proteinExistence type="predicted"/>
<comment type="caution">
    <text evidence="5">The sequence shown here is derived from an EMBL/GenBank/DDBJ whole genome shotgun (WGS) entry which is preliminary data.</text>
</comment>
<evidence type="ECO:0000259" key="4">
    <source>
        <dbReference type="Pfam" id="PF01145"/>
    </source>
</evidence>
<dbReference type="EMBL" id="WJIE01000021">
    <property type="protein sequence ID" value="MRG97794.1"/>
    <property type="molecule type" value="Genomic_DNA"/>
</dbReference>
<reference evidence="5 6" key="1">
    <citation type="submission" date="2019-10" db="EMBL/GenBank/DDBJ databases">
        <title>A soil myxobacterium in the family Polyangiaceae.</title>
        <authorList>
            <person name="Li Y."/>
            <person name="Wang J."/>
        </authorList>
    </citation>
    <scope>NUCLEOTIDE SEQUENCE [LARGE SCALE GENOMIC DNA]</scope>
    <source>
        <strain evidence="5 6">DSM 14734</strain>
    </source>
</reference>
<dbReference type="Pfam" id="PF01145">
    <property type="entry name" value="Band_7"/>
    <property type="match status" value="1"/>
</dbReference>
<comment type="subcellular location">
    <subcellularLocation>
        <location evidence="1">Membrane</location>
        <topology evidence="1">Single-pass membrane protein</topology>
    </subcellularLocation>
</comment>
<dbReference type="CDD" id="cd03401">
    <property type="entry name" value="SPFH_prohibitin"/>
    <property type="match status" value="1"/>
</dbReference>
<dbReference type="PANTHER" id="PTHR23222:SF0">
    <property type="entry name" value="PROHIBITIN 1"/>
    <property type="match status" value="1"/>
</dbReference>
<dbReference type="InterPro" id="IPR036013">
    <property type="entry name" value="Band_7/SPFH_dom_sf"/>
</dbReference>
<keyword evidence="6" id="KW-1185">Reference proteome</keyword>
<organism evidence="5 6">
    <name type="scientific">Polyangium spumosum</name>
    <dbReference type="NCBI Taxonomy" id="889282"/>
    <lineage>
        <taxon>Bacteria</taxon>
        <taxon>Pseudomonadati</taxon>
        <taxon>Myxococcota</taxon>
        <taxon>Polyangia</taxon>
        <taxon>Polyangiales</taxon>
        <taxon>Polyangiaceae</taxon>
        <taxon>Polyangium</taxon>
    </lineage>
</organism>
<name>A0A6N7Q679_9BACT</name>
<evidence type="ECO:0000256" key="3">
    <source>
        <dbReference type="SAM" id="Phobius"/>
    </source>
</evidence>
<sequence>MSDQEPQMQEPLELADSTVESPQILERTTAIARHRFRVWLRNVQFTAYATLVFVLLALGFLWPRIFIVVPSGSHAVMYRFFAGGTVTNRVWGEGVNIIPPWDSLTVYETRLQQESLKFDVLSEEGLNLGVEVSIRYRPNKEMLGFLHQDIGTEYFKRLIKPEVEAHVRRTFGNRPAYEIYASSRDVLQELGQIPVLGRLEESDDHLSSRPYVIIQELKLIDIELPAIVESAIADKYKQEQLMLEYRYRLEREEKEAERKRTEAAGIRDYNIIASKLNPDVLRWRSIEATLELAKAPSSKVVVLGGGQGAHLLMNVEPSMATAPAASAAPAPPGTAAPQKP</sequence>
<dbReference type="OrthoDB" id="9792660at2"/>
<dbReference type="Proteomes" id="UP000440224">
    <property type="component" value="Unassembled WGS sequence"/>
</dbReference>
<feature type="region of interest" description="Disordered" evidence="2">
    <location>
        <begin position="320"/>
        <end position="340"/>
    </location>
</feature>
<evidence type="ECO:0000256" key="2">
    <source>
        <dbReference type="SAM" id="MobiDB-lite"/>
    </source>
</evidence>
<dbReference type="RefSeq" id="WP_153824573.1">
    <property type="nucleotide sequence ID" value="NZ_WJIE01000021.1"/>
</dbReference>
<gene>
    <name evidence="5" type="ORF">GF068_38625</name>
</gene>
<dbReference type="GO" id="GO:0016020">
    <property type="term" value="C:membrane"/>
    <property type="evidence" value="ECO:0007669"/>
    <property type="project" value="UniProtKB-SubCell"/>
</dbReference>
<dbReference type="SUPFAM" id="SSF117892">
    <property type="entry name" value="Band 7/SPFH domain"/>
    <property type="match status" value="1"/>
</dbReference>
<feature type="domain" description="Band 7" evidence="4">
    <location>
        <begin position="68"/>
        <end position="256"/>
    </location>
</feature>
<feature type="transmembrane region" description="Helical" evidence="3">
    <location>
        <begin position="43"/>
        <end position="62"/>
    </location>
</feature>
<protein>
    <recommendedName>
        <fullName evidence="4">Band 7 domain-containing protein</fullName>
    </recommendedName>
</protein>
<keyword evidence="3" id="KW-1133">Transmembrane helix</keyword>
<dbReference type="InterPro" id="IPR001107">
    <property type="entry name" value="Band_7"/>
</dbReference>
<dbReference type="PANTHER" id="PTHR23222">
    <property type="entry name" value="PROHIBITIN"/>
    <property type="match status" value="1"/>
</dbReference>
<dbReference type="AlphaFoldDB" id="A0A6N7Q679"/>
<keyword evidence="3" id="KW-0812">Transmembrane</keyword>
<accession>A0A6N7Q679</accession>
<evidence type="ECO:0000313" key="5">
    <source>
        <dbReference type="EMBL" id="MRG97794.1"/>
    </source>
</evidence>
<evidence type="ECO:0000313" key="6">
    <source>
        <dbReference type="Proteomes" id="UP000440224"/>
    </source>
</evidence>